<keyword evidence="3" id="KW-0677">Repeat</keyword>
<evidence type="ECO:0000256" key="4">
    <source>
        <dbReference type="ARBA" id="ARBA00022771"/>
    </source>
</evidence>
<proteinExistence type="predicted"/>
<dbReference type="InterPro" id="IPR044066">
    <property type="entry name" value="TRIAD_supradom"/>
</dbReference>
<dbReference type="InterPro" id="IPR017907">
    <property type="entry name" value="Znf_RING_CS"/>
</dbReference>
<feature type="compositionally biased region" description="Low complexity" evidence="8">
    <location>
        <begin position="38"/>
        <end position="47"/>
    </location>
</feature>
<dbReference type="GO" id="GO:0016567">
    <property type="term" value="P:protein ubiquitination"/>
    <property type="evidence" value="ECO:0007669"/>
    <property type="project" value="InterPro"/>
</dbReference>
<feature type="region of interest" description="Disordered" evidence="8">
    <location>
        <begin position="366"/>
        <end position="394"/>
    </location>
</feature>
<accession>A0A0K6GIA6</accession>
<protein>
    <submittedName>
        <fullName evidence="11">Putative E3 ubiquitin-protein ligase ARI6</fullName>
    </submittedName>
</protein>
<dbReference type="Pfam" id="PF00097">
    <property type="entry name" value="zf-C3HC4"/>
    <property type="match status" value="1"/>
</dbReference>
<sequence length="661" mass="73167">MATNNPKSVETKSSSRSSDKSKHERRSSSGKVIADRNSPATASTSTKSSREHSSRHTKSGSSSKSSSSVNKTKLLVDPAPNLSPEEKIQRALNGETHIVSYPGTSQYSQGAPSACGLAALNAIRIALDSTLQGVTGVDLLKLLSSMDTHLDATAICAHWSSRGHLEPDSLFSLPLFQQAMKVYDRHDKLVGFESFLSMINSLQTAETINDVTAALITRPPEIVAILRVPLSTTKSPTPSKRDDTIYAIFDSHSRPEHPSGAGLTLLPSIAAAAQHLTALLRVNINTRSPGLSWEAQLMSQFSAHLVRRAEWRQPLEERNTRLAALYEANVGLLRGLEAREEVARMRNEMAELRDKVKRLERELHHAHSALDSKPKSPTQSKSEPEPGPKKYPEGLSEDALLALKMQEEFDAEDQLLTELAAEEPEQSKNVFDCGICFEMFHTGALAEMEGCDHKYCRECMRDYIKSKLGSRNFPILCPTCHAAKDGRQGSVGQDLVEMIGLDEQEYATYVELSLASLSTMVHCRKCQRAAFVIRADLESETEITCPLPDCDYKWCKNCNKPIEGEEKHSCDGTTELRDLMASEGWKECPGCKTPISRNEGCYHMTCTTPGCNSHFCYRCGALITQSLERTMIQSAVNEHFRGNCDMFDAPVLSFLQRLRRN</sequence>
<dbReference type="PANTHER" id="PTHR11685">
    <property type="entry name" value="RBR FAMILY RING FINGER AND IBR DOMAIN-CONTAINING"/>
    <property type="match status" value="1"/>
</dbReference>
<dbReference type="SUPFAM" id="SSF57850">
    <property type="entry name" value="RING/U-box"/>
    <property type="match status" value="2"/>
</dbReference>
<evidence type="ECO:0000313" key="11">
    <source>
        <dbReference type="EMBL" id="CUA78338.1"/>
    </source>
</evidence>
<keyword evidence="5" id="KW-0833">Ubl conjugation pathway</keyword>
<feature type="compositionally biased region" description="Basic and acidic residues" evidence="8">
    <location>
        <begin position="382"/>
        <end position="392"/>
    </location>
</feature>
<dbReference type="EMBL" id="CYGV01001989">
    <property type="protein sequence ID" value="CUA78338.1"/>
    <property type="molecule type" value="Genomic_DNA"/>
</dbReference>
<evidence type="ECO:0000313" key="12">
    <source>
        <dbReference type="Proteomes" id="UP000044841"/>
    </source>
</evidence>
<evidence type="ECO:0000256" key="5">
    <source>
        <dbReference type="ARBA" id="ARBA00022786"/>
    </source>
</evidence>
<dbReference type="Gene3D" id="3.30.40.10">
    <property type="entry name" value="Zinc/RING finger domain, C3HC4 (zinc finger)"/>
    <property type="match status" value="1"/>
</dbReference>
<evidence type="ECO:0000256" key="3">
    <source>
        <dbReference type="ARBA" id="ARBA00022737"/>
    </source>
</evidence>
<dbReference type="AlphaFoldDB" id="A0A0K6GIA6"/>
<gene>
    <name evidence="11" type="ORF">RSOLAG22IIIB_07011</name>
</gene>
<feature type="region of interest" description="Disordered" evidence="8">
    <location>
        <begin position="1"/>
        <end position="84"/>
    </location>
</feature>
<evidence type="ECO:0000256" key="1">
    <source>
        <dbReference type="ARBA" id="ARBA00022679"/>
    </source>
</evidence>
<evidence type="ECO:0000259" key="10">
    <source>
        <dbReference type="PROSITE" id="PS51873"/>
    </source>
</evidence>
<dbReference type="PROSITE" id="PS00518">
    <property type="entry name" value="ZF_RING_1"/>
    <property type="match status" value="1"/>
</dbReference>
<feature type="domain" description="RING-type" evidence="10">
    <location>
        <begin position="429"/>
        <end position="648"/>
    </location>
</feature>
<keyword evidence="6" id="KW-0862">Zinc</keyword>
<reference evidence="11 12" key="1">
    <citation type="submission" date="2015-07" db="EMBL/GenBank/DDBJ databases">
        <authorList>
            <person name="Noorani M."/>
        </authorList>
    </citation>
    <scope>NUCLEOTIDE SEQUENCE [LARGE SCALE GENOMIC DNA]</scope>
    <source>
        <strain evidence="11">BBA 69670</strain>
    </source>
</reference>
<feature type="compositionally biased region" description="Low complexity" evidence="8">
    <location>
        <begin position="59"/>
        <end position="68"/>
    </location>
</feature>
<dbReference type="CDD" id="cd22584">
    <property type="entry name" value="Rcat_RBR_unk"/>
    <property type="match status" value="1"/>
</dbReference>
<dbReference type="GO" id="GO:0004842">
    <property type="term" value="F:ubiquitin-protein transferase activity"/>
    <property type="evidence" value="ECO:0007669"/>
    <property type="project" value="InterPro"/>
</dbReference>
<dbReference type="InterPro" id="IPR001841">
    <property type="entry name" value="Znf_RING"/>
</dbReference>
<dbReference type="PROSITE" id="PS50089">
    <property type="entry name" value="ZF_RING_2"/>
    <property type="match status" value="1"/>
</dbReference>
<evidence type="ECO:0000259" key="9">
    <source>
        <dbReference type="PROSITE" id="PS50089"/>
    </source>
</evidence>
<dbReference type="InterPro" id="IPR031127">
    <property type="entry name" value="E3_UB_ligase_RBR"/>
</dbReference>
<name>A0A0K6GIA6_9AGAM</name>
<evidence type="ECO:0000256" key="2">
    <source>
        <dbReference type="ARBA" id="ARBA00022723"/>
    </source>
</evidence>
<keyword evidence="12" id="KW-1185">Reference proteome</keyword>
<dbReference type="SMART" id="SM00184">
    <property type="entry name" value="RING"/>
    <property type="match status" value="1"/>
</dbReference>
<keyword evidence="1" id="KW-0808">Transferase</keyword>
<dbReference type="Proteomes" id="UP000044841">
    <property type="component" value="Unassembled WGS sequence"/>
</dbReference>
<keyword evidence="2" id="KW-0479">Metal-binding</keyword>
<feature type="domain" description="RING-type" evidence="9">
    <location>
        <begin position="433"/>
        <end position="481"/>
    </location>
</feature>
<evidence type="ECO:0000256" key="8">
    <source>
        <dbReference type="SAM" id="MobiDB-lite"/>
    </source>
</evidence>
<evidence type="ECO:0000256" key="6">
    <source>
        <dbReference type="ARBA" id="ARBA00022833"/>
    </source>
</evidence>
<dbReference type="InterPro" id="IPR018957">
    <property type="entry name" value="Znf_C3HC4_RING-type"/>
</dbReference>
<organism evidence="11 12">
    <name type="scientific">Rhizoctonia solani</name>
    <dbReference type="NCBI Taxonomy" id="456999"/>
    <lineage>
        <taxon>Eukaryota</taxon>
        <taxon>Fungi</taxon>
        <taxon>Dikarya</taxon>
        <taxon>Basidiomycota</taxon>
        <taxon>Agaricomycotina</taxon>
        <taxon>Agaricomycetes</taxon>
        <taxon>Cantharellales</taxon>
        <taxon>Ceratobasidiaceae</taxon>
        <taxon>Rhizoctonia</taxon>
    </lineage>
</organism>
<dbReference type="InterPro" id="IPR013083">
    <property type="entry name" value="Znf_RING/FYVE/PHD"/>
</dbReference>
<dbReference type="PROSITE" id="PS51873">
    <property type="entry name" value="TRIAD"/>
    <property type="match status" value="1"/>
</dbReference>
<dbReference type="Pfam" id="PF22191">
    <property type="entry name" value="IBR_1"/>
    <property type="match status" value="1"/>
</dbReference>
<keyword evidence="4 7" id="KW-0863">Zinc-finger</keyword>
<evidence type="ECO:0000256" key="7">
    <source>
        <dbReference type="PROSITE-ProRule" id="PRU00175"/>
    </source>
</evidence>
<dbReference type="Gene3D" id="1.20.120.1750">
    <property type="match status" value="1"/>
</dbReference>
<dbReference type="GO" id="GO:0008270">
    <property type="term" value="F:zinc ion binding"/>
    <property type="evidence" value="ECO:0007669"/>
    <property type="project" value="UniProtKB-KW"/>
</dbReference>